<comment type="caution">
    <text evidence="2">The sequence shown here is derived from an EMBL/GenBank/DDBJ whole genome shotgun (WGS) entry which is preliminary data.</text>
</comment>
<sequence length="198" mass="22997">MYSILRPCGESDSGTILGVDDSIHDFYHFHERKSVKEIFKTPVELYFDDTYPDRVKEYDFLNNAVGLIIVSSVVKELWKSLGIFGVEYIETNVFDQRKKTVKNQYFIINILEERPLIDYANSNIRMSYIDKTQISKIKKLQVDFLAMRNNNALIFRAKGDNRFYYVNNTLLNIMKEAGITGLKAIEADGWNGRLLTLD</sequence>
<dbReference type="RefSeq" id="WP_169673247.1">
    <property type="nucleotide sequence ID" value="NZ_JABBHF010000006.1"/>
</dbReference>
<dbReference type="InterPro" id="IPR016132">
    <property type="entry name" value="Phyto_chromo_attachment"/>
</dbReference>
<dbReference type="Pfam" id="PF07791">
    <property type="entry name" value="Imm11"/>
    <property type="match status" value="1"/>
</dbReference>
<dbReference type="PROSITE" id="PS50046">
    <property type="entry name" value="PHYTOCHROME_2"/>
    <property type="match status" value="1"/>
</dbReference>
<organism evidence="2 3">
    <name type="scientific">Flavivirga algicola</name>
    <dbReference type="NCBI Taxonomy" id="2729136"/>
    <lineage>
        <taxon>Bacteria</taxon>
        <taxon>Pseudomonadati</taxon>
        <taxon>Bacteroidota</taxon>
        <taxon>Flavobacteriia</taxon>
        <taxon>Flavobacteriales</taxon>
        <taxon>Flavobacteriaceae</taxon>
        <taxon>Flavivirga</taxon>
    </lineage>
</organism>
<proteinExistence type="predicted"/>
<dbReference type="Proteomes" id="UP000746690">
    <property type="component" value="Unassembled WGS sequence"/>
</dbReference>
<accession>A0ABX1S030</accession>
<gene>
    <name evidence="2" type="ORF">HHX25_11365</name>
</gene>
<protein>
    <recommendedName>
        <fullName evidence="1">Phytochrome chromophore attachment site domain-containing protein</fullName>
    </recommendedName>
</protein>
<dbReference type="EMBL" id="JABBHF010000006">
    <property type="protein sequence ID" value="NMH88104.1"/>
    <property type="molecule type" value="Genomic_DNA"/>
</dbReference>
<feature type="domain" description="Phytochrome chromophore attachment site" evidence="1">
    <location>
        <begin position="34"/>
        <end position="108"/>
    </location>
</feature>
<evidence type="ECO:0000259" key="1">
    <source>
        <dbReference type="PROSITE" id="PS50046"/>
    </source>
</evidence>
<evidence type="ECO:0000313" key="3">
    <source>
        <dbReference type="Proteomes" id="UP000746690"/>
    </source>
</evidence>
<name>A0ABX1S030_9FLAO</name>
<reference evidence="2 3" key="1">
    <citation type="submission" date="2020-04" db="EMBL/GenBank/DDBJ databases">
        <title>A Flavivirga sp. nov.</title>
        <authorList>
            <person name="Sun X."/>
        </authorList>
    </citation>
    <scope>NUCLEOTIDE SEQUENCE [LARGE SCALE GENOMIC DNA]</scope>
    <source>
        <strain evidence="2 3">Y03</strain>
    </source>
</reference>
<evidence type="ECO:0000313" key="2">
    <source>
        <dbReference type="EMBL" id="NMH88104.1"/>
    </source>
</evidence>
<dbReference type="InterPro" id="IPR012433">
    <property type="entry name" value="Imm11"/>
</dbReference>
<keyword evidence="3" id="KW-1185">Reference proteome</keyword>